<comment type="subcellular location">
    <subcellularLocation>
        <location evidence="1">Cell membrane</location>
        <topology evidence="1">Multi-pass membrane protein</topology>
    </subcellularLocation>
</comment>
<evidence type="ECO:0000313" key="9">
    <source>
        <dbReference type="Proteomes" id="UP001205861"/>
    </source>
</evidence>
<evidence type="ECO:0000256" key="3">
    <source>
        <dbReference type="ARBA" id="ARBA00022692"/>
    </source>
</evidence>
<evidence type="ECO:0000259" key="7">
    <source>
        <dbReference type="Pfam" id="PF06271"/>
    </source>
</evidence>
<evidence type="ECO:0000313" key="8">
    <source>
        <dbReference type="EMBL" id="MCS0607395.1"/>
    </source>
</evidence>
<feature type="transmembrane region" description="Helical" evidence="6">
    <location>
        <begin position="56"/>
        <end position="79"/>
    </location>
</feature>
<evidence type="ECO:0000256" key="2">
    <source>
        <dbReference type="ARBA" id="ARBA00022475"/>
    </source>
</evidence>
<dbReference type="InterPro" id="IPR051791">
    <property type="entry name" value="Pra-immunoreactive"/>
</dbReference>
<accession>A0ABT2BH62</accession>
<dbReference type="Pfam" id="PF06271">
    <property type="entry name" value="RDD"/>
    <property type="match status" value="1"/>
</dbReference>
<keyword evidence="2" id="KW-1003">Cell membrane</keyword>
<dbReference type="EMBL" id="JANUGV010000001">
    <property type="protein sequence ID" value="MCS0607395.1"/>
    <property type="molecule type" value="Genomic_DNA"/>
</dbReference>
<feature type="transmembrane region" description="Helical" evidence="6">
    <location>
        <begin position="100"/>
        <end position="121"/>
    </location>
</feature>
<feature type="domain" description="RDD" evidence="7">
    <location>
        <begin position="11"/>
        <end position="158"/>
    </location>
</feature>
<gene>
    <name evidence="8" type="ORF">NX773_04345</name>
</gene>
<name>A0ABT2BH62_9BURK</name>
<evidence type="ECO:0000256" key="1">
    <source>
        <dbReference type="ARBA" id="ARBA00004651"/>
    </source>
</evidence>
<evidence type="ECO:0000256" key="5">
    <source>
        <dbReference type="ARBA" id="ARBA00023136"/>
    </source>
</evidence>
<dbReference type="PANTHER" id="PTHR36115">
    <property type="entry name" value="PROLINE-RICH ANTIGEN HOMOLOG-RELATED"/>
    <property type="match status" value="1"/>
</dbReference>
<keyword evidence="9" id="KW-1185">Reference proteome</keyword>
<evidence type="ECO:0000256" key="4">
    <source>
        <dbReference type="ARBA" id="ARBA00022989"/>
    </source>
</evidence>
<dbReference type="PANTHER" id="PTHR36115:SF10">
    <property type="entry name" value="RDD DOMAIN-CONTAINING PROTEIN"/>
    <property type="match status" value="1"/>
</dbReference>
<proteinExistence type="predicted"/>
<comment type="caution">
    <text evidence="8">The sequence shown here is derived from an EMBL/GenBank/DDBJ whole genome shotgun (WGS) entry which is preliminary data.</text>
</comment>
<keyword evidence="4 6" id="KW-1133">Transmembrane helix</keyword>
<protein>
    <submittedName>
        <fullName evidence="8">RDD family protein</fullName>
    </submittedName>
</protein>
<reference evidence="8 9" key="1">
    <citation type="submission" date="2022-08" db="EMBL/GenBank/DDBJ databases">
        <title>Reclassification of Massilia species as members of the genera Telluria, Duganella, Pseudoduganella, Mokoshia gen. nov. and Zemynaea gen. nov. using orthogonal and non-orthogonal genome-based approaches.</title>
        <authorList>
            <person name="Bowman J.P."/>
        </authorList>
    </citation>
    <scope>NUCLEOTIDE SEQUENCE [LARGE SCALE GENOMIC DNA]</scope>
    <source>
        <strain evidence="8 9">JCM 31607</strain>
    </source>
</reference>
<evidence type="ECO:0000256" key="6">
    <source>
        <dbReference type="SAM" id="Phobius"/>
    </source>
</evidence>
<feature type="transmembrane region" description="Helical" evidence="6">
    <location>
        <begin position="127"/>
        <end position="145"/>
    </location>
</feature>
<dbReference type="Proteomes" id="UP001205861">
    <property type="component" value="Unassembled WGS sequence"/>
</dbReference>
<keyword evidence="3 6" id="KW-0812">Transmembrane</keyword>
<dbReference type="InterPro" id="IPR010432">
    <property type="entry name" value="RDD"/>
</dbReference>
<feature type="transmembrane region" description="Helical" evidence="6">
    <location>
        <begin position="21"/>
        <end position="41"/>
    </location>
</feature>
<keyword evidence="5 6" id="KW-0472">Membrane</keyword>
<sequence length="175" mass="19647">MLNNFETAATPTVKRRLISMVYEAFLLLSVEMLATAAYMVVTGNRQEPVFQHGRNFVLFLVAAAYFVHFWTDSGHTLAMKTWRIKLVQPGYARVPFRIAAIRYLLSWGWFLPALMVCYVAGLHDKGQIAIAIGIGIVAWAMTAFLDKDRQFLHDKLAGTRLVSMPKRDAAGAAPR</sequence>
<dbReference type="RefSeq" id="WP_258855126.1">
    <property type="nucleotide sequence ID" value="NZ_JANUGV010000001.1"/>
</dbReference>
<organism evidence="8 9">
    <name type="scientific">Massilia solisilvae</name>
    <dbReference type="NCBI Taxonomy" id="1811225"/>
    <lineage>
        <taxon>Bacteria</taxon>
        <taxon>Pseudomonadati</taxon>
        <taxon>Pseudomonadota</taxon>
        <taxon>Betaproteobacteria</taxon>
        <taxon>Burkholderiales</taxon>
        <taxon>Oxalobacteraceae</taxon>
        <taxon>Telluria group</taxon>
        <taxon>Massilia</taxon>
    </lineage>
</organism>